<keyword evidence="2" id="KW-1185">Reference proteome</keyword>
<dbReference type="EMBL" id="VSRR010007166">
    <property type="protein sequence ID" value="MPC46356.1"/>
    <property type="molecule type" value="Genomic_DNA"/>
</dbReference>
<organism evidence="1 2">
    <name type="scientific">Portunus trituberculatus</name>
    <name type="common">Swimming crab</name>
    <name type="synonym">Neptunus trituberculatus</name>
    <dbReference type="NCBI Taxonomy" id="210409"/>
    <lineage>
        <taxon>Eukaryota</taxon>
        <taxon>Metazoa</taxon>
        <taxon>Ecdysozoa</taxon>
        <taxon>Arthropoda</taxon>
        <taxon>Crustacea</taxon>
        <taxon>Multicrustacea</taxon>
        <taxon>Malacostraca</taxon>
        <taxon>Eumalacostraca</taxon>
        <taxon>Eucarida</taxon>
        <taxon>Decapoda</taxon>
        <taxon>Pleocyemata</taxon>
        <taxon>Brachyura</taxon>
        <taxon>Eubrachyura</taxon>
        <taxon>Portunoidea</taxon>
        <taxon>Portunidae</taxon>
        <taxon>Portuninae</taxon>
        <taxon>Portunus</taxon>
    </lineage>
</organism>
<proteinExistence type="predicted"/>
<protein>
    <submittedName>
        <fullName evidence="1">Uncharacterized protein</fullName>
    </submittedName>
</protein>
<comment type="caution">
    <text evidence="1">The sequence shown here is derived from an EMBL/GenBank/DDBJ whole genome shotgun (WGS) entry which is preliminary data.</text>
</comment>
<reference evidence="1 2" key="1">
    <citation type="submission" date="2019-05" db="EMBL/GenBank/DDBJ databases">
        <title>Another draft genome of Portunus trituberculatus and its Hox gene families provides insights of decapod evolution.</title>
        <authorList>
            <person name="Jeong J.-H."/>
            <person name="Song I."/>
            <person name="Kim S."/>
            <person name="Choi T."/>
            <person name="Kim D."/>
            <person name="Ryu S."/>
            <person name="Kim W."/>
        </authorList>
    </citation>
    <scope>NUCLEOTIDE SEQUENCE [LARGE SCALE GENOMIC DNA]</scope>
    <source>
        <tissue evidence="1">Muscle</tissue>
    </source>
</reference>
<name>A0A5B7FLH3_PORTR</name>
<dbReference type="AlphaFoldDB" id="A0A5B7FLH3"/>
<evidence type="ECO:0000313" key="2">
    <source>
        <dbReference type="Proteomes" id="UP000324222"/>
    </source>
</evidence>
<evidence type="ECO:0000313" key="1">
    <source>
        <dbReference type="EMBL" id="MPC46356.1"/>
    </source>
</evidence>
<dbReference type="Proteomes" id="UP000324222">
    <property type="component" value="Unassembled WGS sequence"/>
</dbReference>
<gene>
    <name evidence="1" type="ORF">E2C01_040075</name>
</gene>
<sequence>MVMVVEVVEWQDGWMCDVMNEWIVTGQSRECRRRGNEREKAALLALTLCPYDVMSPPRLPDYTLPVCWLGHEKWGRGSPLPPTANAVIRRHAPLTQSVY</sequence>
<accession>A0A5B7FLH3</accession>